<dbReference type="PhylomeDB" id="B8LY69"/>
<dbReference type="InterPro" id="IPR003150">
    <property type="entry name" value="DNA-bd_RFX"/>
</dbReference>
<dbReference type="InterPro" id="IPR052406">
    <property type="entry name" value="Chromatin_Remodeling_Comp"/>
</dbReference>
<evidence type="ECO:0000259" key="6">
    <source>
        <dbReference type="PROSITE" id="PS51526"/>
    </source>
</evidence>
<keyword evidence="3" id="KW-0804">Transcription</keyword>
<feature type="region of interest" description="Disordered" evidence="5">
    <location>
        <begin position="105"/>
        <end position="204"/>
    </location>
</feature>
<dbReference type="EMBL" id="EQ962652">
    <property type="protein sequence ID" value="EED23314.1"/>
    <property type="molecule type" value="Genomic_DNA"/>
</dbReference>
<keyword evidence="1" id="KW-0156">Chromatin regulator</keyword>
<dbReference type="AlphaFoldDB" id="B8LY69"/>
<evidence type="ECO:0000256" key="3">
    <source>
        <dbReference type="ARBA" id="ARBA00023163"/>
    </source>
</evidence>
<reference evidence="8" key="1">
    <citation type="journal article" date="2015" name="Genome Announc.">
        <title>Genome sequence of the AIDS-associated pathogen Penicillium marneffei (ATCC18224) and its near taxonomic relative Talaromyces stipitatus (ATCC10500).</title>
        <authorList>
            <person name="Nierman W.C."/>
            <person name="Fedorova-Abrams N.D."/>
            <person name="Andrianopoulos A."/>
        </authorList>
    </citation>
    <scope>NUCLEOTIDE SEQUENCE [LARGE SCALE GENOMIC DNA]</scope>
    <source>
        <strain evidence="8">ATCC 10500 / CBS 375.48 / QM 6759 / NRRL 1006</strain>
    </source>
</reference>
<dbReference type="GO" id="GO:0016586">
    <property type="term" value="C:RSC-type complex"/>
    <property type="evidence" value="ECO:0007669"/>
    <property type="project" value="TreeGrafter"/>
</dbReference>
<feature type="compositionally biased region" description="Polar residues" evidence="5">
    <location>
        <begin position="126"/>
        <end position="149"/>
    </location>
</feature>
<evidence type="ECO:0000256" key="2">
    <source>
        <dbReference type="ARBA" id="ARBA00023015"/>
    </source>
</evidence>
<protein>
    <submittedName>
        <fullName evidence="7">Chromatin remodeling complex subunit (Rsc9), putative</fullName>
    </submittedName>
</protein>
<keyword evidence="2" id="KW-0805">Transcription regulation</keyword>
<dbReference type="PROSITE" id="PS51526">
    <property type="entry name" value="RFX_DBD"/>
    <property type="match status" value="1"/>
</dbReference>
<feature type="compositionally biased region" description="Basic and acidic residues" evidence="5">
    <location>
        <begin position="105"/>
        <end position="120"/>
    </location>
</feature>
<dbReference type="GO" id="GO:0006355">
    <property type="term" value="P:regulation of DNA-templated transcription"/>
    <property type="evidence" value="ECO:0007669"/>
    <property type="project" value="InterPro"/>
</dbReference>
<feature type="domain" description="RFX-type winged-helix" evidence="6">
    <location>
        <begin position="566"/>
        <end position="645"/>
    </location>
</feature>
<keyword evidence="8" id="KW-1185">Reference proteome</keyword>
<feature type="region of interest" description="Disordered" evidence="5">
    <location>
        <begin position="1"/>
        <end position="33"/>
    </location>
</feature>
<evidence type="ECO:0000256" key="4">
    <source>
        <dbReference type="ARBA" id="ARBA00023242"/>
    </source>
</evidence>
<dbReference type="OrthoDB" id="338531at2759"/>
<evidence type="ECO:0000256" key="5">
    <source>
        <dbReference type="SAM" id="MobiDB-lite"/>
    </source>
</evidence>
<name>B8LY69_TALSN</name>
<dbReference type="OMA" id="DKYKFDS"/>
<dbReference type="HOGENOM" id="CLU_008152_0_0_1"/>
<dbReference type="VEuPathDB" id="FungiDB:TSTA_067500"/>
<evidence type="ECO:0000313" key="8">
    <source>
        <dbReference type="Proteomes" id="UP000001745"/>
    </source>
</evidence>
<dbReference type="GO" id="GO:0006325">
    <property type="term" value="P:chromatin organization"/>
    <property type="evidence" value="ECO:0007669"/>
    <property type="project" value="UniProtKB-KW"/>
</dbReference>
<dbReference type="InParanoid" id="B8LY69"/>
<dbReference type="PANTHER" id="PTHR22970:SF14">
    <property type="entry name" value="AT-RICH INTERACTIVE DOMAIN-CONTAINING PROTEIN 2"/>
    <property type="match status" value="1"/>
</dbReference>
<gene>
    <name evidence="7" type="ORF">TSTA_067500</name>
</gene>
<dbReference type="GO" id="GO:0003677">
    <property type="term" value="F:DNA binding"/>
    <property type="evidence" value="ECO:0007669"/>
    <property type="project" value="InterPro"/>
</dbReference>
<accession>B8LY69</accession>
<dbReference type="Proteomes" id="UP000001745">
    <property type="component" value="Unassembled WGS sequence"/>
</dbReference>
<organism evidence="7 8">
    <name type="scientific">Talaromyces stipitatus (strain ATCC 10500 / CBS 375.48 / QM 6759 / NRRL 1006)</name>
    <name type="common">Penicillium stipitatum</name>
    <dbReference type="NCBI Taxonomy" id="441959"/>
    <lineage>
        <taxon>Eukaryota</taxon>
        <taxon>Fungi</taxon>
        <taxon>Dikarya</taxon>
        <taxon>Ascomycota</taxon>
        <taxon>Pezizomycotina</taxon>
        <taxon>Eurotiomycetes</taxon>
        <taxon>Eurotiomycetidae</taxon>
        <taxon>Eurotiales</taxon>
        <taxon>Trichocomaceae</taxon>
        <taxon>Talaromyces</taxon>
        <taxon>Talaromyces sect. Talaromyces</taxon>
    </lineage>
</organism>
<feature type="compositionally biased region" description="Polar residues" evidence="5">
    <location>
        <begin position="9"/>
        <end position="33"/>
    </location>
</feature>
<dbReference type="STRING" id="441959.B8LY69"/>
<dbReference type="PANTHER" id="PTHR22970">
    <property type="entry name" value="AT-RICH INTERACTIVE DOMAIN-CONTAINING PROTEIN 2"/>
    <property type="match status" value="1"/>
</dbReference>
<keyword evidence="4" id="KW-0539">Nucleus</keyword>
<evidence type="ECO:0000256" key="1">
    <source>
        <dbReference type="ARBA" id="ARBA00022853"/>
    </source>
</evidence>
<proteinExistence type="predicted"/>
<evidence type="ECO:0000313" key="7">
    <source>
        <dbReference type="EMBL" id="EED23314.1"/>
    </source>
</evidence>
<sequence>MEEHGASRAPQSLENLVISPPTTINETSSSTQTLAVPVSQTPSAVTTTGLATGSNITYPPEDYVQRVLDQEDTLRELVEEHRPGRSLDAFLGFYYEAMASARSNTREGLRTAPTPHERFVPDTAPVRQTRSATQQEPTSSNTTSSQSVEGPNAIGGESGEIENFEGQDSTQAPMSTRDVPTPGNRTLHFRPVPKPGKQSNPPDFYDQYFPLENMEYRPGFDVWRHVLFGIRSGMPDEVDFGLFHLVQGSYQKGDSLRFEGFPYLLEHLMEKCMEITWLCTGVMWDFERDPDEFENRKDCPYVLNTLRGTQDILQRIRMLPVTLSDDSLEDQDFSHRLRNIKEAMLILRNMVITPENAFYMVDKAPGLVRDFLCVMLNVPNQPRFNELKVHALDIAEEVTMYMYTASYDPVCISLYRYVISHDRAHIMRAVWAINHFSHRLPKIENGAFVEKAISDNGAMVGVGRKYLQNLLGLTLCDPDPEMLTVTLDFFYQFTLTPTNCEYLCKLVYMPVMFIPRMINLLSYGGIEEVKETEVQAELIDPPPGPIPKVPPELSSRLNALTEPERSAQWLRCCFVEDAGCEITQIALWQAYQIRFGARSGALAAADFIKNVSATFTNAQAQVVPTVGPDGLATTKFIIKGIRPLETALTFEGWPYLYCKWAVGEEPGHFCDRAFAEPRDLRRHVFVDHMDLEALEQPNQYSYEKAKQLPKACRWDGCTKYKTPTTEVEMVVEHVGGHLPQERDPDAKPSVPKRRVLQQRMIRVEKFCDTPVNESGEPTGPAYKAALILRNLLWHLPEDIGLKKPGGGWYSKRLFFQAHYPKIASKMMENRTLRNELSDVVMLMNQYQPKKRVK</sequence>
<dbReference type="GeneID" id="8108469"/>
<dbReference type="RefSeq" id="XP_002340701.1">
    <property type="nucleotide sequence ID" value="XM_002340660.1"/>
</dbReference>
<dbReference type="eggNOG" id="ENOG502QVTM">
    <property type="taxonomic scope" value="Eukaryota"/>
</dbReference>